<dbReference type="Gene3D" id="1.20.1560.10">
    <property type="entry name" value="ABC transporter type 1, transmembrane domain"/>
    <property type="match status" value="1"/>
</dbReference>
<feature type="non-terminal residue" evidence="7">
    <location>
        <position position="154"/>
    </location>
</feature>
<comment type="subcellular location">
    <subcellularLocation>
        <location evidence="1">Cell membrane</location>
        <topology evidence="1">Multi-pass membrane protein</topology>
    </subcellularLocation>
</comment>
<dbReference type="SUPFAM" id="SSF90123">
    <property type="entry name" value="ABC transporter transmembrane region"/>
    <property type="match status" value="1"/>
</dbReference>
<feature type="transmembrane region" description="Helical" evidence="5">
    <location>
        <begin position="21"/>
        <end position="42"/>
    </location>
</feature>
<dbReference type="GO" id="GO:0005886">
    <property type="term" value="C:plasma membrane"/>
    <property type="evidence" value="ECO:0007669"/>
    <property type="project" value="UniProtKB-SubCell"/>
</dbReference>
<evidence type="ECO:0000256" key="3">
    <source>
        <dbReference type="ARBA" id="ARBA00022989"/>
    </source>
</evidence>
<evidence type="ECO:0000259" key="6">
    <source>
        <dbReference type="PROSITE" id="PS50929"/>
    </source>
</evidence>
<accession>A0A9D2T2U4</accession>
<name>A0A9D2T2U4_9FIRM</name>
<feature type="transmembrane region" description="Helical" evidence="5">
    <location>
        <begin position="54"/>
        <end position="72"/>
    </location>
</feature>
<dbReference type="GO" id="GO:0005524">
    <property type="term" value="F:ATP binding"/>
    <property type="evidence" value="ECO:0007669"/>
    <property type="project" value="UniProtKB-KW"/>
</dbReference>
<feature type="transmembrane region" description="Helical" evidence="5">
    <location>
        <begin position="137"/>
        <end position="153"/>
    </location>
</feature>
<keyword evidence="7" id="KW-0067">ATP-binding</keyword>
<dbReference type="EMBL" id="DWWI01000103">
    <property type="protein sequence ID" value="HJC43005.1"/>
    <property type="molecule type" value="Genomic_DNA"/>
</dbReference>
<reference evidence="7" key="1">
    <citation type="journal article" date="2021" name="PeerJ">
        <title>Extensive microbial diversity within the chicken gut microbiome revealed by metagenomics and culture.</title>
        <authorList>
            <person name="Gilroy R."/>
            <person name="Ravi A."/>
            <person name="Getino M."/>
            <person name="Pursley I."/>
            <person name="Horton D.L."/>
            <person name="Alikhan N.F."/>
            <person name="Baker D."/>
            <person name="Gharbi K."/>
            <person name="Hall N."/>
            <person name="Watson M."/>
            <person name="Adriaenssens E.M."/>
            <person name="Foster-Nyarko E."/>
            <person name="Jarju S."/>
            <person name="Secka A."/>
            <person name="Antonio M."/>
            <person name="Oren A."/>
            <person name="Chaudhuri R.R."/>
            <person name="La Ragione R."/>
            <person name="Hildebrand F."/>
            <person name="Pallen M.J."/>
        </authorList>
    </citation>
    <scope>NUCLEOTIDE SEQUENCE</scope>
    <source>
        <strain evidence="7">CHK165-2605</strain>
    </source>
</reference>
<dbReference type="Proteomes" id="UP000823895">
    <property type="component" value="Unassembled WGS sequence"/>
</dbReference>
<evidence type="ECO:0000313" key="7">
    <source>
        <dbReference type="EMBL" id="HJC43005.1"/>
    </source>
</evidence>
<dbReference type="InterPro" id="IPR036640">
    <property type="entry name" value="ABC1_TM_sf"/>
</dbReference>
<dbReference type="AlphaFoldDB" id="A0A9D2T2U4"/>
<evidence type="ECO:0000256" key="1">
    <source>
        <dbReference type="ARBA" id="ARBA00004651"/>
    </source>
</evidence>
<evidence type="ECO:0000256" key="4">
    <source>
        <dbReference type="ARBA" id="ARBA00023136"/>
    </source>
</evidence>
<keyword evidence="3 5" id="KW-1133">Transmembrane helix</keyword>
<keyword evidence="4 5" id="KW-0472">Membrane</keyword>
<keyword evidence="7" id="KW-0547">Nucleotide-binding</keyword>
<dbReference type="Pfam" id="PF00664">
    <property type="entry name" value="ABC_membrane"/>
    <property type="match status" value="1"/>
</dbReference>
<evidence type="ECO:0000256" key="2">
    <source>
        <dbReference type="ARBA" id="ARBA00022692"/>
    </source>
</evidence>
<reference evidence="7" key="2">
    <citation type="submission" date="2021-04" db="EMBL/GenBank/DDBJ databases">
        <authorList>
            <person name="Gilroy R."/>
        </authorList>
    </citation>
    <scope>NUCLEOTIDE SEQUENCE</scope>
    <source>
        <strain evidence="7">CHK165-2605</strain>
    </source>
</reference>
<dbReference type="GO" id="GO:0140359">
    <property type="term" value="F:ABC-type transporter activity"/>
    <property type="evidence" value="ECO:0007669"/>
    <property type="project" value="InterPro"/>
</dbReference>
<dbReference type="PROSITE" id="PS50929">
    <property type="entry name" value="ABC_TM1F"/>
    <property type="match status" value="1"/>
</dbReference>
<dbReference type="InterPro" id="IPR011527">
    <property type="entry name" value="ABC1_TM_dom"/>
</dbReference>
<comment type="caution">
    <text evidence="7">The sequence shown here is derived from an EMBL/GenBank/DDBJ whole genome shotgun (WGS) entry which is preliminary data.</text>
</comment>
<organism evidence="7 8">
    <name type="scientific">Candidatus Mediterraneibacter gallistercoris</name>
    <dbReference type="NCBI Taxonomy" id="2838671"/>
    <lineage>
        <taxon>Bacteria</taxon>
        <taxon>Bacillati</taxon>
        <taxon>Bacillota</taxon>
        <taxon>Clostridia</taxon>
        <taxon>Lachnospirales</taxon>
        <taxon>Lachnospiraceae</taxon>
        <taxon>Mediterraneibacter</taxon>
    </lineage>
</organism>
<proteinExistence type="predicted"/>
<gene>
    <name evidence="7" type="ORF">H9756_04880</name>
</gene>
<protein>
    <submittedName>
        <fullName evidence="7">Cysteine ABC transporter ATP-binding protein</fullName>
    </submittedName>
</protein>
<keyword evidence="2 5" id="KW-0812">Transmembrane</keyword>
<feature type="domain" description="ABC transmembrane type-1" evidence="6">
    <location>
        <begin position="21"/>
        <end position="154"/>
    </location>
</feature>
<evidence type="ECO:0000313" key="8">
    <source>
        <dbReference type="Proteomes" id="UP000823895"/>
    </source>
</evidence>
<evidence type="ECO:0000256" key="5">
    <source>
        <dbReference type="SAM" id="Phobius"/>
    </source>
</evidence>
<sequence>MIKTRLVGLLSHAKKYIIYQVIWQWFALLCQIAMIYCASVLLEQALFRTVTPGTAVYYGGIVLVALLLRFACDRQASHASYRASVDVKRILRDKIYSKLLRLGAAYREKVTTSEVVQMAAEGVEQLETYFGKYLSQLFYSLLAPVTLFVILSFV</sequence>